<proteinExistence type="predicted"/>
<organism evidence="1">
    <name type="scientific">viral metagenome</name>
    <dbReference type="NCBI Taxonomy" id="1070528"/>
    <lineage>
        <taxon>unclassified sequences</taxon>
        <taxon>metagenomes</taxon>
        <taxon>organismal metagenomes</taxon>
    </lineage>
</organism>
<protein>
    <submittedName>
        <fullName evidence="1">Uncharacterized protein</fullName>
    </submittedName>
</protein>
<accession>A0A6C0BEV5</accession>
<reference evidence="1" key="1">
    <citation type="journal article" date="2020" name="Nature">
        <title>Giant virus diversity and host interactions through global metagenomics.</title>
        <authorList>
            <person name="Schulz F."/>
            <person name="Roux S."/>
            <person name="Paez-Espino D."/>
            <person name="Jungbluth S."/>
            <person name="Walsh D.A."/>
            <person name="Denef V.J."/>
            <person name="McMahon K.D."/>
            <person name="Konstantinidis K.T."/>
            <person name="Eloe-Fadrosh E.A."/>
            <person name="Kyrpides N.C."/>
            <person name="Woyke T."/>
        </authorList>
    </citation>
    <scope>NUCLEOTIDE SEQUENCE</scope>
    <source>
        <strain evidence="1">GVMAG-M-3300010160-60</strain>
    </source>
</reference>
<sequence>MDIFGRCTTAECDQPAAPESWGESKCDTCWGFITSKKRADEAAAKKRADEEAADIRAKQAATAAAVVEFNRIHAPSWDPNAPENWRLKKAHKRQNEKNLADIQKEKYYLEVRIRRETSLIDKKLLSSEQKTGAEKMLAKYYKELKLILAREEEALAKVTLAKEALANATLAKVALAREAGLAKAASKKKTADATDSEEDDIIVLSECFFLVEQYD</sequence>
<name>A0A6C0BEV5_9ZZZZ</name>
<dbReference type="AlphaFoldDB" id="A0A6C0BEV5"/>
<evidence type="ECO:0000313" key="1">
    <source>
        <dbReference type="EMBL" id="QHS90311.1"/>
    </source>
</evidence>
<dbReference type="EMBL" id="MN739132">
    <property type="protein sequence ID" value="QHS90311.1"/>
    <property type="molecule type" value="Genomic_DNA"/>
</dbReference>